<sequence length="317" mass="35073">MNDPSVEVLRTLFTEQVLARLRAAPPTDSLVYRVAAITLTQPRGLYVPWLEAQRLAWSSYLVAASDCGLLVGRFGRDLTARLTHVDDEQFRSAMAECQAAWYLREKLGLAVSARPPGKGASELELLVKLPEGDILVEVKSPLRVAIADGAAHALDDSDILDRCLADASKQLRKGTRNLVMLVGRLTLGIHVRQFFVKAFYGAEKLLISRETRASRIEFDLNGRFLKVWPGEDGPRHTRVGGVLFVQENIRSSIGADGDHVHRTDNDSLMLHNPNAIHPLPEGPWRECPQLVLRGEVMEWTDGHPVGGPVPNRQSDGD</sequence>
<gene>
    <name evidence="1" type="ORF">HOP12_09720</name>
</gene>
<reference evidence="1 2" key="1">
    <citation type="submission" date="2020-04" db="EMBL/GenBank/DDBJ databases">
        <title>Metagenomic profiling of ammonia- and methane-oxidizing microorganisms in a Dutch drinking water treatment plant.</title>
        <authorList>
            <person name="Poghosyan L."/>
            <person name="Leucker S."/>
        </authorList>
    </citation>
    <scope>NUCLEOTIDE SEQUENCE [LARGE SCALE GENOMIC DNA]</scope>
    <source>
        <strain evidence="1">S-RSF-IL-03</strain>
    </source>
</reference>
<proteinExistence type="predicted"/>
<evidence type="ECO:0000313" key="2">
    <source>
        <dbReference type="Proteomes" id="UP000580839"/>
    </source>
</evidence>
<dbReference type="Proteomes" id="UP000580839">
    <property type="component" value="Unassembled WGS sequence"/>
</dbReference>
<dbReference type="EMBL" id="JABFRW010000120">
    <property type="protein sequence ID" value="NOT34434.1"/>
    <property type="molecule type" value="Genomic_DNA"/>
</dbReference>
<dbReference type="AlphaFoldDB" id="A0A849SP70"/>
<accession>A0A849SP70</accession>
<comment type="caution">
    <text evidence="1">The sequence shown here is derived from an EMBL/GenBank/DDBJ whole genome shotgun (WGS) entry which is preliminary data.</text>
</comment>
<protein>
    <submittedName>
        <fullName evidence="1">Uncharacterized protein</fullName>
    </submittedName>
</protein>
<organism evidence="1 2">
    <name type="scientific">Eiseniibacteriota bacterium</name>
    <dbReference type="NCBI Taxonomy" id="2212470"/>
    <lineage>
        <taxon>Bacteria</taxon>
        <taxon>Candidatus Eiseniibacteriota</taxon>
    </lineage>
</organism>
<evidence type="ECO:0000313" key="1">
    <source>
        <dbReference type="EMBL" id="NOT34434.1"/>
    </source>
</evidence>
<name>A0A849SP70_UNCEI</name>